<organism evidence="3 4">
    <name type="scientific">Granulicella rosea</name>
    <dbReference type="NCBI Taxonomy" id="474952"/>
    <lineage>
        <taxon>Bacteria</taxon>
        <taxon>Pseudomonadati</taxon>
        <taxon>Acidobacteriota</taxon>
        <taxon>Terriglobia</taxon>
        <taxon>Terriglobales</taxon>
        <taxon>Acidobacteriaceae</taxon>
        <taxon>Granulicella</taxon>
    </lineage>
</organism>
<sequence>MKRTGKRIRPAAVNPSNNSSQNPAPGVIATPHKQQTAKDAIAANIQLLIEQLEQGHSEGLTAYLTAMGRFRTYSSSNVLEIARQCPGAKRVAGMYMWNQLGRHVKKGEKGIRILAPILGARRNNDTEVDLHNKQDIRTQSQPVLVGFRAAYVFDQEQTTGADLPELSCEVTGDVGVYRERLIEFVLAQGISPGVQREHRPCFGHVLRRQNRPASRSVSGGGFQHPGS</sequence>
<feature type="domain" description="N-terminal" evidence="2">
    <location>
        <begin position="41"/>
        <end position="153"/>
    </location>
</feature>
<dbReference type="InterPro" id="IPR013610">
    <property type="entry name" value="ArdC_N"/>
</dbReference>
<proteinExistence type="predicted"/>
<feature type="compositionally biased region" description="Low complexity" evidence="1">
    <location>
        <begin position="10"/>
        <end position="25"/>
    </location>
</feature>
<keyword evidence="4" id="KW-1185">Reference proteome</keyword>
<protein>
    <recommendedName>
        <fullName evidence="2">N-terminal domain-containing protein</fullName>
    </recommendedName>
</protein>
<dbReference type="AlphaFoldDB" id="A0A239MQT0"/>
<gene>
    <name evidence="3" type="ORF">SAMN05421770_1192</name>
</gene>
<evidence type="ECO:0000259" key="2">
    <source>
        <dbReference type="Pfam" id="PF08401"/>
    </source>
</evidence>
<reference evidence="3 4" key="1">
    <citation type="submission" date="2017-06" db="EMBL/GenBank/DDBJ databases">
        <authorList>
            <person name="Kim H.J."/>
            <person name="Triplett B.A."/>
        </authorList>
    </citation>
    <scope>NUCLEOTIDE SEQUENCE [LARGE SCALE GENOMIC DNA]</scope>
    <source>
        <strain evidence="3 4">DSM 18704</strain>
    </source>
</reference>
<dbReference type="Pfam" id="PF08401">
    <property type="entry name" value="ArdcN"/>
    <property type="match status" value="1"/>
</dbReference>
<dbReference type="GO" id="GO:0003697">
    <property type="term" value="F:single-stranded DNA binding"/>
    <property type="evidence" value="ECO:0007669"/>
    <property type="project" value="InterPro"/>
</dbReference>
<name>A0A239MQT0_9BACT</name>
<dbReference type="EMBL" id="FZOU01000019">
    <property type="protein sequence ID" value="SNT44308.1"/>
    <property type="molecule type" value="Genomic_DNA"/>
</dbReference>
<dbReference type="Proteomes" id="UP000198356">
    <property type="component" value="Unassembled WGS sequence"/>
</dbReference>
<evidence type="ECO:0000256" key="1">
    <source>
        <dbReference type="SAM" id="MobiDB-lite"/>
    </source>
</evidence>
<evidence type="ECO:0000313" key="4">
    <source>
        <dbReference type="Proteomes" id="UP000198356"/>
    </source>
</evidence>
<feature type="region of interest" description="Disordered" evidence="1">
    <location>
        <begin position="1"/>
        <end position="28"/>
    </location>
</feature>
<evidence type="ECO:0000313" key="3">
    <source>
        <dbReference type="EMBL" id="SNT44308.1"/>
    </source>
</evidence>
<accession>A0A239MQT0</accession>